<dbReference type="STRING" id="36807.Mlaev_00417"/>
<feature type="compositionally biased region" description="Gly residues" evidence="1">
    <location>
        <begin position="197"/>
        <end position="208"/>
    </location>
</feature>
<gene>
    <name evidence="2" type="ORF">Mlaev_00417</name>
</gene>
<comment type="caution">
    <text evidence="2">The sequence shown here is derived from an EMBL/GenBank/DDBJ whole genome shotgun (WGS) entry which is preliminary data.</text>
</comment>
<protein>
    <submittedName>
        <fullName evidence="2">Uncharacterized protein</fullName>
    </submittedName>
</protein>
<dbReference type="EMBL" id="LRAD01000017">
    <property type="protein sequence ID" value="KXZ61420.1"/>
    <property type="molecule type" value="Genomic_DNA"/>
</dbReference>
<dbReference type="Proteomes" id="UP000075357">
    <property type="component" value="Unassembled WGS sequence"/>
</dbReference>
<sequence>MRRYITDVSPERVSVGDGVSIPRGWTTVIEGDAAIPGTAKITAEYDTSLNRAVVTAVVVERGGEGVEITSAILREVSVQSALQDSGFFVTRITEAGREPETVRDYVHRVMNDGGQVDMMRLCTTVYRAAYTVSLPPLKFVADQVGMSVSTATRWMSRARNAGLAEDLITRETYNRMQADERNEAQRRAFQSGPVARPGGGRGGPSMGM</sequence>
<organism evidence="2 3">
    <name type="scientific">Microbacterium laevaniformans</name>
    <dbReference type="NCBI Taxonomy" id="36807"/>
    <lineage>
        <taxon>Bacteria</taxon>
        <taxon>Bacillati</taxon>
        <taxon>Actinomycetota</taxon>
        <taxon>Actinomycetes</taxon>
        <taxon>Micrococcales</taxon>
        <taxon>Microbacteriaceae</taxon>
        <taxon>Microbacterium</taxon>
    </lineage>
</organism>
<accession>A0A150HIG6</accession>
<reference evidence="2 3" key="1">
    <citation type="submission" date="2016-01" db="EMBL/GenBank/DDBJ databases">
        <title>Draft genome sequences of Microbacterium laevaniformans LCDC 91-0039 and the type strain of Microbacterium hominis LCDC 84-209.</title>
        <authorList>
            <person name="Bernier A.-M."/>
            <person name="Bernard K."/>
        </authorList>
    </citation>
    <scope>NUCLEOTIDE SEQUENCE [LARGE SCALE GENOMIC DNA]</scope>
    <source>
        <strain evidence="2 3">LCDC 91-0039</strain>
    </source>
</reference>
<evidence type="ECO:0000313" key="2">
    <source>
        <dbReference type="EMBL" id="KXZ61420.1"/>
    </source>
</evidence>
<proteinExistence type="predicted"/>
<evidence type="ECO:0000256" key="1">
    <source>
        <dbReference type="SAM" id="MobiDB-lite"/>
    </source>
</evidence>
<keyword evidence="3" id="KW-1185">Reference proteome</keyword>
<dbReference type="PATRIC" id="fig|36807.3.peg.434"/>
<dbReference type="AlphaFoldDB" id="A0A150HIG6"/>
<evidence type="ECO:0000313" key="3">
    <source>
        <dbReference type="Proteomes" id="UP000075357"/>
    </source>
</evidence>
<name>A0A150HIG6_9MICO</name>
<feature type="region of interest" description="Disordered" evidence="1">
    <location>
        <begin position="180"/>
        <end position="208"/>
    </location>
</feature>